<evidence type="ECO:0000256" key="1">
    <source>
        <dbReference type="SAM" id="SignalP"/>
    </source>
</evidence>
<dbReference type="EMBL" id="CAJOBG010008827">
    <property type="protein sequence ID" value="CAF4252785.1"/>
    <property type="molecule type" value="Genomic_DNA"/>
</dbReference>
<dbReference type="Proteomes" id="UP000663824">
    <property type="component" value="Unassembled WGS sequence"/>
</dbReference>
<dbReference type="EMBL" id="CAJNOW010013182">
    <property type="protein sequence ID" value="CAF1618575.1"/>
    <property type="molecule type" value="Genomic_DNA"/>
</dbReference>
<evidence type="ECO:0000313" key="2">
    <source>
        <dbReference type="EMBL" id="CAF1023445.1"/>
    </source>
</evidence>
<dbReference type="EMBL" id="CAJNOV010000442">
    <property type="protein sequence ID" value="CAF1023445.1"/>
    <property type="molecule type" value="Genomic_DNA"/>
</dbReference>
<dbReference type="Proteomes" id="UP000681967">
    <property type="component" value="Unassembled WGS sequence"/>
</dbReference>
<protein>
    <submittedName>
        <fullName evidence="2">Uncharacterized protein</fullName>
    </submittedName>
</protein>
<keyword evidence="13" id="KW-1185">Reference proteome</keyword>
<dbReference type="AlphaFoldDB" id="A0A814IFU2"/>
<evidence type="ECO:0000313" key="6">
    <source>
        <dbReference type="EMBL" id="CAF2223177.1"/>
    </source>
</evidence>
<gene>
    <name evidence="8" type="ORF">BYL167_LOCUS5389</name>
    <name evidence="2" type="ORF">CJN711_LOCUS3433</name>
    <name evidence="9" type="ORF">GIL414_LOCUS14668</name>
    <name evidence="3" type="ORF">KQP761_LOCUS24361</name>
    <name evidence="4" type="ORF">MBJ925_LOCUS15470</name>
    <name evidence="10" type="ORF">OVN521_LOCUS29119</name>
    <name evidence="7" type="ORF">SMN809_LOCUS2341</name>
    <name evidence="11" type="ORF">UXM345_LOCUS31135</name>
    <name evidence="5" type="ORF">WKI299_LOCUS18611</name>
    <name evidence="6" type="ORF">XDN619_LOCUS33908</name>
</gene>
<dbReference type="Proteomes" id="UP000663856">
    <property type="component" value="Unassembled WGS sequence"/>
</dbReference>
<dbReference type="EMBL" id="CAJNRG010017381">
    <property type="protein sequence ID" value="CAF2223177.1"/>
    <property type="molecule type" value="Genomic_DNA"/>
</dbReference>
<dbReference type="Proteomes" id="UP000663855">
    <property type="component" value="Unassembled WGS sequence"/>
</dbReference>
<dbReference type="EMBL" id="CAJOBF010008582">
    <property type="protein sequence ID" value="CAF4258423.1"/>
    <property type="molecule type" value="Genomic_DNA"/>
</dbReference>
<dbReference type="Proteomes" id="UP000663834">
    <property type="component" value="Unassembled WGS sequence"/>
</dbReference>
<dbReference type="EMBL" id="CAJOBJ010006255">
    <property type="protein sequence ID" value="CAF4055622.1"/>
    <property type="molecule type" value="Genomic_DNA"/>
</dbReference>
<name>A0A814IFU2_9BILA</name>
<dbReference type="EMBL" id="CAJOBI010000425">
    <property type="protein sequence ID" value="CAF3821960.1"/>
    <property type="molecule type" value="Genomic_DNA"/>
</dbReference>
<evidence type="ECO:0000313" key="9">
    <source>
        <dbReference type="EMBL" id="CAF4055622.1"/>
    </source>
</evidence>
<feature type="signal peptide" evidence="1">
    <location>
        <begin position="1"/>
        <end position="36"/>
    </location>
</feature>
<accession>A0A814IFU2</accession>
<dbReference type="Proteomes" id="UP000663866">
    <property type="component" value="Unassembled WGS sequence"/>
</dbReference>
<dbReference type="Proteomes" id="UP000663842">
    <property type="component" value="Unassembled WGS sequence"/>
</dbReference>
<dbReference type="Proteomes" id="UP000676336">
    <property type="component" value="Unassembled WGS sequence"/>
</dbReference>
<evidence type="ECO:0000313" key="7">
    <source>
        <dbReference type="EMBL" id="CAF3821960.1"/>
    </source>
</evidence>
<evidence type="ECO:0000313" key="5">
    <source>
        <dbReference type="EMBL" id="CAF2092925.1"/>
    </source>
</evidence>
<dbReference type="EMBL" id="CAJNRE010007277">
    <property type="protein sequence ID" value="CAF2064048.1"/>
    <property type="molecule type" value="Genomic_DNA"/>
</dbReference>
<evidence type="ECO:0000313" key="13">
    <source>
        <dbReference type="Proteomes" id="UP000663866"/>
    </source>
</evidence>
<proteinExistence type="predicted"/>
<dbReference type="Proteomes" id="UP000681720">
    <property type="component" value="Unassembled WGS sequence"/>
</dbReference>
<dbReference type="EMBL" id="CAJOBH010001226">
    <property type="protein sequence ID" value="CAF3842828.1"/>
    <property type="molecule type" value="Genomic_DNA"/>
</dbReference>
<dbReference type="EMBL" id="CAJNRF010007580">
    <property type="protein sequence ID" value="CAF2092925.1"/>
    <property type="molecule type" value="Genomic_DNA"/>
</dbReference>
<evidence type="ECO:0000313" key="4">
    <source>
        <dbReference type="EMBL" id="CAF2064048.1"/>
    </source>
</evidence>
<comment type="caution">
    <text evidence="2">The sequence shown here is derived from an EMBL/GenBank/DDBJ whole genome shotgun (WGS) entry which is preliminary data.</text>
</comment>
<evidence type="ECO:0000313" key="12">
    <source>
        <dbReference type="Proteomes" id="UP000663855"/>
    </source>
</evidence>
<evidence type="ECO:0000313" key="10">
    <source>
        <dbReference type="EMBL" id="CAF4252785.1"/>
    </source>
</evidence>
<evidence type="ECO:0000313" key="3">
    <source>
        <dbReference type="EMBL" id="CAF1618575.1"/>
    </source>
</evidence>
<reference evidence="2" key="1">
    <citation type="submission" date="2021-02" db="EMBL/GenBank/DDBJ databases">
        <authorList>
            <person name="Nowell W R."/>
        </authorList>
    </citation>
    <scope>NUCLEOTIDE SEQUENCE</scope>
</reference>
<sequence length="135" mass="15127">MALLILCCRGSSPSTRIYMSALIALVLVCSFSCCSSSSEFLFGSPTGDTGKNVDDVDIDKKIYGQNNDDYPLPYRSASSSIHYVNAIKNPMLSKNHLLKLLLDSSLIREDVSHRQYPDRLFNRRYAPQSFHAMRG</sequence>
<feature type="chain" id="PRO_5036224759" evidence="1">
    <location>
        <begin position="37"/>
        <end position="135"/>
    </location>
</feature>
<keyword evidence="1" id="KW-0732">Signal</keyword>
<evidence type="ECO:0000313" key="11">
    <source>
        <dbReference type="EMBL" id="CAF4258423.1"/>
    </source>
</evidence>
<dbReference type="Proteomes" id="UP000663887">
    <property type="component" value="Unassembled WGS sequence"/>
</dbReference>
<evidence type="ECO:0000313" key="8">
    <source>
        <dbReference type="EMBL" id="CAF3842828.1"/>
    </source>
</evidence>
<organism evidence="2 12">
    <name type="scientific">Rotaria magnacalcarata</name>
    <dbReference type="NCBI Taxonomy" id="392030"/>
    <lineage>
        <taxon>Eukaryota</taxon>
        <taxon>Metazoa</taxon>
        <taxon>Spiralia</taxon>
        <taxon>Gnathifera</taxon>
        <taxon>Rotifera</taxon>
        <taxon>Eurotatoria</taxon>
        <taxon>Bdelloidea</taxon>
        <taxon>Philodinida</taxon>
        <taxon>Philodinidae</taxon>
        <taxon>Rotaria</taxon>
    </lineage>
</organism>